<dbReference type="InterPro" id="IPR058888">
    <property type="entry name" value="LLG1-like"/>
</dbReference>
<reference evidence="4" key="1">
    <citation type="submission" date="2025-08" db="UniProtKB">
        <authorList>
            <consortium name="RefSeq"/>
        </authorList>
    </citation>
    <scope>IDENTIFICATION</scope>
    <source>
        <tissue evidence="4">Fruit stalk</tissue>
    </source>
</reference>
<dbReference type="PANTHER" id="PTHR31533">
    <property type="entry name" value="GPI-ANCHORED PROTEIN LLG1-RELATED-RELATED"/>
    <property type="match status" value="1"/>
</dbReference>
<dbReference type="AlphaFoldDB" id="A0A6P5Z462"/>
<evidence type="ECO:0000259" key="2">
    <source>
        <dbReference type="Pfam" id="PF26578"/>
    </source>
</evidence>
<evidence type="ECO:0000256" key="1">
    <source>
        <dbReference type="SAM" id="MobiDB-lite"/>
    </source>
</evidence>
<dbReference type="GeneID" id="111297052"/>
<feature type="region of interest" description="Disordered" evidence="1">
    <location>
        <begin position="72"/>
        <end position="91"/>
    </location>
</feature>
<accession>A0A6P5Z462</accession>
<dbReference type="RefSeq" id="XP_022747375.1">
    <property type="nucleotide sequence ID" value="XM_022891640.1"/>
</dbReference>
<organism evidence="3 4">
    <name type="scientific">Durio zibethinus</name>
    <name type="common">Durian</name>
    <dbReference type="NCBI Taxonomy" id="66656"/>
    <lineage>
        <taxon>Eukaryota</taxon>
        <taxon>Viridiplantae</taxon>
        <taxon>Streptophyta</taxon>
        <taxon>Embryophyta</taxon>
        <taxon>Tracheophyta</taxon>
        <taxon>Spermatophyta</taxon>
        <taxon>Magnoliopsida</taxon>
        <taxon>eudicotyledons</taxon>
        <taxon>Gunneridae</taxon>
        <taxon>Pentapetalae</taxon>
        <taxon>rosids</taxon>
        <taxon>malvids</taxon>
        <taxon>Malvales</taxon>
        <taxon>Malvaceae</taxon>
        <taxon>Helicteroideae</taxon>
        <taxon>Durio</taxon>
    </lineage>
</organism>
<dbReference type="OrthoDB" id="585255at2759"/>
<dbReference type="Pfam" id="PF26578">
    <property type="entry name" value="LLG1"/>
    <property type="match status" value="1"/>
</dbReference>
<dbReference type="InterPro" id="IPR039307">
    <property type="entry name" value="LORELEI-like"/>
</dbReference>
<keyword evidence="3" id="KW-1185">Reference proteome</keyword>
<name>A0A6P5Z462_DURZI</name>
<feature type="compositionally biased region" description="Polar residues" evidence="1">
    <location>
        <begin position="75"/>
        <end position="91"/>
    </location>
</feature>
<sequence>MNIGLSRANAKGPNTQLLIAAVQLQHSSNFACALAKQINDLTTDCASTMFSCINLYGKYTPGLFASECRDGKEGLQSSASPPVVAANTNAN</sequence>
<gene>
    <name evidence="4" type="primary">LOC111297052</name>
</gene>
<evidence type="ECO:0000313" key="4">
    <source>
        <dbReference type="RefSeq" id="XP_022747375.1"/>
    </source>
</evidence>
<protein>
    <submittedName>
        <fullName evidence="4">GPI-anchored protein LLG1-like</fullName>
    </submittedName>
</protein>
<dbReference type="PANTHER" id="PTHR31533:SF2">
    <property type="entry name" value="GPI-ANCHORED PROTEIN LLG1"/>
    <property type="match status" value="1"/>
</dbReference>
<dbReference type="Proteomes" id="UP000515121">
    <property type="component" value="Unplaced"/>
</dbReference>
<proteinExistence type="predicted"/>
<evidence type="ECO:0000313" key="3">
    <source>
        <dbReference type="Proteomes" id="UP000515121"/>
    </source>
</evidence>
<dbReference type="KEGG" id="dzi:111297052"/>
<feature type="domain" description="GPI-anchored protein LLG1-like" evidence="2">
    <location>
        <begin position="29"/>
        <end position="76"/>
    </location>
</feature>